<dbReference type="Pfam" id="PF13531">
    <property type="entry name" value="SBP_bac_11"/>
    <property type="match status" value="1"/>
</dbReference>
<feature type="region of interest" description="Disordered" evidence="2">
    <location>
        <begin position="28"/>
        <end position="56"/>
    </location>
</feature>
<dbReference type="Proteomes" id="UP000263014">
    <property type="component" value="Unassembled WGS sequence"/>
</dbReference>
<protein>
    <submittedName>
        <fullName evidence="4">Extracellular solute-binding protein</fullName>
    </submittedName>
</protein>
<dbReference type="RefSeq" id="WP_002605448.1">
    <property type="nucleotide sequence ID" value="NZ_QSON01000021.1"/>
</dbReference>
<dbReference type="GO" id="GO:0030288">
    <property type="term" value="C:outer membrane-bounded periplasmic space"/>
    <property type="evidence" value="ECO:0007669"/>
    <property type="project" value="TreeGrafter"/>
</dbReference>
<organism evidence="4 5">
    <name type="scientific">Hungatella hathewayi</name>
    <dbReference type="NCBI Taxonomy" id="154046"/>
    <lineage>
        <taxon>Bacteria</taxon>
        <taxon>Bacillati</taxon>
        <taxon>Bacillota</taxon>
        <taxon>Clostridia</taxon>
        <taxon>Lachnospirales</taxon>
        <taxon>Lachnospiraceae</taxon>
        <taxon>Hungatella</taxon>
    </lineage>
</organism>
<feature type="compositionally biased region" description="Basic and acidic residues" evidence="2">
    <location>
        <begin position="46"/>
        <end position="55"/>
    </location>
</feature>
<reference evidence="4 5" key="1">
    <citation type="submission" date="2018-08" db="EMBL/GenBank/DDBJ databases">
        <title>A genome reference for cultivated species of the human gut microbiota.</title>
        <authorList>
            <person name="Zou Y."/>
            <person name="Xue W."/>
            <person name="Luo G."/>
        </authorList>
    </citation>
    <scope>NUCLEOTIDE SEQUENCE [LARGE SCALE GENOMIC DNA]</scope>
    <source>
        <strain evidence="4 5">TM09-12</strain>
    </source>
</reference>
<dbReference type="SUPFAM" id="SSF53850">
    <property type="entry name" value="Periplasmic binding protein-like II"/>
    <property type="match status" value="1"/>
</dbReference>
<gene>
    <name evidence="4" type="ORF">DXD79_28410</name>
</gene>
<dbReference type="GO" id="GO:0015888">
    <property type="term" value="P:thiamine transport"/>
    <property type="evidence" value="ECO:0007669"/>
    <property type="project" value="TreeGrafter"/>
</dbReference>
<feature type="signal peptide" evidence="3">
    <location>
        <begin position="1"/>
        <end position="21"/>
    </location>
</feature>
<evidence type="ECO:0000313" key="5">
    <source>
        <dbReference type="Proteomes" id="UP000263014"/>
    </source>
</evidence>
<evidence type="ECO:0000256" key="2">
    <source>
        <dbReference type="SAM" id="MobiDB-lite"/>
    </source>
</evidence>
<feature type="chain" id="PRO_5039234885" evidence="3">
    <location>
        <begin position="22"/>
        <end position="367"/>
    </location>
</feature>
<feature type="compositionally biased region" description="Polar residues" evidence="2">
    <location>
        <begin position="30"/>
        <end position="42"/>
    </location>
</feature>
<dbReference type="InterPro" id="IPR026045">
    <property type="entry name" value="Ferric-bd"/>
</dbReference>
<dbReference type="AlphaFoldDB" id="A0A374NYN3"/>
<dbReference type="Gene3D" id="3.40.190.10">
    <property type="entry name" value="Periplasmic binding protein-like II"/>
    <property type="match status" value="2"/>
</dbReference>
<name>A0A374NYN3_9FIRM</name>
<evidence type="ECO:0000256" key="1">
    <source>
        <dbReference type="ARBA" id="ARBA00022729"/>
    </source>
</evidence>
<dbReference type="EMBL" id="QSON01000021">
    <property type="protein sequence ID" value="RGI96949.1"/>
    <property type="molecule type" value="Genomic_DNA"/>
</dbReference>
<dbReference type="PANTHER" id="PTHR30006">
    <property type="entry name" value="THIAMINE-BINDING PERIPLASMIC PROTEIN-RELATED"/>
    <property type="match status" value="1"/>
</dbReference>
<dbReference type="PANTHER" id="PTHR30006:SF2">
    <property type="entry name" value="ABC TRANSPORTER SUBSTRATE-BINDING PROTEIN"/>
    <property type="match status" value="1"/>
</dbReference>
<sequence>MKLKKCASLVMAAAMVLGTLSGCGSTGGTAKSSEAGSADTTAENSQESKESKEKQSGGNLVVYSACNDQILNTLIPLFEEETGIKVELLAGGTSEMLKRIQSESVNPYCDVMLGGTESMFYDFMDYFEDYTSVNDEFMLDGHHCVQGKLTPINMDSAVIMWNKNLIGDIQVNSYKDFLNPELKGKIALPDPASSGNGVSTIADMAWIYNDHEWEGEAGWNFVTDFIKQLDGKVAASSGNAHKSVADGENTVTVTYEGAAFAYLKDGADVAISYPSEGVIPGQAVSAIIKDCKNQENAKIFIDFVTSAEVQDLFGTEFMSRPVREGAKVADFIPDADSITYIERDPNEIAEHKANVIDTFNEIFAEVQ</sequence>
<dbReference type="PIRSF" id="PIRSF002825">
    <property type="entry name" value="CfbpA"/>
    <property type="match status" value="1"/>
</dbReference>
<evidence type="ECO:0000256" key="3">
    <source>
        <dbReference type="SAM" id="SignalP"/>
    </source>
</evidence>
<proteinExistence type="predicted"/>
<comment type="caution">
    <text evidence="4">The sequence shown here is derived from an EMBL/GenBank/DDBJ whole genome shotgun (WGS) entry which is preliminary data.</text>
</comment>
<dbReference type="PROSITE" id="PS51257">
    <property type="entry name" value="PROKAR_LIPOPROTEIN"/>
    <property type="match status" value="1"/>
</dbReference>
<dbReference type="GO" id="GO:0030975">
    <property type="term" value="F:thiamine binding"/>
    <property type="evidence" value="ECO:0007669"/>
    <property type="project" value="TreeGrafter"/>
</dbReference>
<keyword evidence="1 3" id="KW-0732">Signal</keyword>
<accession>A0A374NYN3</accession>
<dbReference type="GO" id="GO:0030976">
    <property type="term" value="F:thiamine pyrophosphate binding"/>
    <property type="evidence" value="ECO:0007669"/>
    <property type="project" value="TreeGrafter"/>
</dbReference>
<evidence type="ECO:0000313" key="4">
    <source>
        <dbReference type="EMBL" id="RGI96949.1"/>
    </source>
</evidence>